<dbReference type="Pfam" id="PF01432">
    <property type="entry name" value="Peptidase_M3"/>
    <property type="match status" value="1"/>
</dbReference>
<dbReference type="Gene3D" id="3.40.390.10">
    <property type="entry name" value="Collagenase (Catalytic Domain)"/>
    <property type="match status" value="1"/>
</dbReference>
<organism evidence="9 10">
    <name type="scientific">Actinotalea lenta</name>
    <dbReference type="NCBI Taxonomy" id="3064654"/>
    <lineage>
        <taxon>Bacteria</taxon>
        <taxon>Bacillati</taxon>
        <taxon>Actinomycetota</taxon>
        <taxon>Actinomycetes</taxon>
        <taxon>Micrococcales</taxon>
        <taxon>Cellulomonadaceae</taxon>
        <taxon>Actinotalea</taxon>
    </lineage>
</organism>
<dbReference type="CDD" id="cd06456">
    <property type="entry name" value="M3A_DCP"/>
    <property type="match status" value="1"/>
</dbReference>
<evidence type="ECO:0000313" key="10">
    <source>
        <dbReference type="Proteomes" id="UP001232536"/>
    </source>
</evidence>
<dbReference type="InterPro" id="IPR001567">
    <property type="entry name" value="Pept_M3A_M3B_dom"/>
</dbReference>
<evidence type="ECO:0000259" key="8">
    <source>
        <dbReference type="Pfam" id="PF01432"/>
    </source>
</evidence>
<dbReference type="InterPro" id="IPR034005">
    <property type="entry name" value="M3A_DCP"/>
</dbReference>
<name>A0ABT9DEL3_9CELL</name>
<dbReference type="Gene3D" id="1.10.1370.40">
    <property type="match status" value="1"/>
</dbReference>
<dbReference type="RefSeq" id="WP_304601167.1">
    <property type="nucleotide sequence ID" value="NZ_JAUQYP010000001.1"/>
</dbReference>
<keyword evidence="10" id="KW-1185">Reference proteome</keyword>
<keyword evidence="2 7" id="KW-0645">Protease</keyword>
<evidence type="ECO:0000256" key="5">
    <source>
        <dbReference type="ARBA" id="ARBA00022833"/>
    </source>
</evidence>
<protein>
    <submittedName>
        <fullName evidence="9">M3 family metallopeptidase</fullName>
        <ecNumber evidence="9">3.4.24.-</ecNumber>
    </submittedName>
</protein>
<dbReference type="SUPFAM" id="SSF55486">
    <property type="entry name" value="Metalloproteases ('zincins'), catalytic domain"/>
    <property type="match status" value="1"/>
</dbReference>
<keyword evidence="5 7" id="KW-0862">Zinc</keyword>
<feature type="domain" description="Peptidase M3A/M3B catalytic" evidence="8">
    <location>
        <begin position="238"/>
        <end position="686"/>
    </location>
</feature>
<dbReference type="PANTHER" id="PTHR43660:SF1">
    <property type="entry name" value="DIPEPTIDYL CARBOXYPEPTIDASE"/>
    <property type="match status" value="1"/>
</dbReference>
<evidence type="ECO:0000256" key="6">
    <source>
        <dbReference type="ARBA" id="ARBA00023049"/>
    </source>
</evidence>
<keyword evidence="4 7" id="KW-0378">Hydrolase</keyword>
<comment type="similarity">
    <text evidence="1 7">Belongs to the peptidase M3 family.</text>
</comment>
<evidence type="ECO:0000256" key="3">
    <source>
        <dbReference type="ARBA" id="ARBA00022723"/>
    </source>
</evidence>
<dbReference type="PANTHER" id="PTHR43660">
    <property type="entry name" value="DIPEPTIDYL CARBOXYPEPTIDASE"/>
    <property type="match status" value="1"/>
</dbReference>
<proteinExistence type="inferred from homology"/>
<reference evidence="9 10" key="1">
    <citation type="submission" date="2023-07" db="EMBL/GenBank/DDBJ databases">
        <title>Description of novel actinomycetes strains, isolated from tidal flat sediment.</title>
        <authorList>
            <person name="Lu C."/>
        </authorList>
    </citation>
    <scope>NUCLEOTIDE SEQUENCE [LARGE SCALE GENOMIC DNA]</scope>
    <source>
        <strain evidence="9 10">SYSU T00b441</strain>
    </source>
</reference>
<keyword evidence="3 7" id="KW-0479">Metal-binding</keyword>
<comment type="cofactor">
    <cofactor evidence="7">
        <name>Zn(2+)</name>
        <dbReference type="ChEBI" id="CHEBI:29105"/>
    </cofactor>
    <text evidence="7">Binds 1 zinc ion.</text>
</comment>
<dbReference type="InterPro" id="IPR024079">
    <property type="entry name" value="MetalloPept_cat_dom_sf"/>
</dbReference>
<evidence type="ECO:0000313" key="9">
    <source>
        <dbReference type="EMBL" id="MDO8107547.1"/>
    </source>
</evidence>
<sequence>MPVSLDPTNPFATPSTLPYRLPDFAAIREEHYLPAFEAGMAEQRAEFEQVLTDPAEPDEENTLLALERTGRLLDRVSSAFWNVVGSDSTPGLEAIEEQIAPRLSEHYDLLYLDRRLFDRLEALAARVGAGEVDLPDDAAHLLEHLRRDLVRAGAALPTEKQEQVTRINARIAALEATFSRTLLAESNDSAVLVTDPAELAGLADAERAAAREAAADRGMDGWLLELSLFSTQPQLVTLANREVRRRLHQASLARGSRGGEHDTRATLLELVRLRAERARLLGYEHHAAYVAEDGTAKTAAAVHAMLAPLAPAAAANARLEAVDLQRALQADEPDATLEGWDWPRYAERVRNERYALDDAALRPYLELERVVHEGVFRAAHELYGLDFTERTDLVGYHPQVRVFEVSDEHGHPVGLFLGDYYTRASKQGGAWMNSLVDQSRLFDELPVVVNNLNIPKPPDGEPTLLTWDFVITLFHEFGHALHGLLSDVRLPSQSGTDVPRDVVEFPSQVNEMWAWEPEILRHYAVHHVTGEPMPAELVDTLRASRRFNEGFATTEYLGAALLDQAWHRLAPEDVPDDVAAVEPFERSALAAVGIDVPAVAPRYRSAYFKHVFGGGYAAAYYSYLWSEVLDADTVEWFAENGGLRRDNGERFRSALLSRGGSADMMDLFRGLRGRDPEVGPLLARRGLSPVSV</sequence>
<dbReference type="InterPro" id="IPR024077">
    <property type="entry name" value="Neurolysin/TOP_dom2"/>
</dbReference>
<keyword evidence="6 7" id="KW-0482">Metalloprotease</keyword>
<dbReference type="EC" id="3.4.24.-" evidence="9"/>
<evidence type="ECO:0000256" key="7">
    <source>
        <dbReference type="RuleBase" id="RU003435"/>
    </source>
</evidence>
<dbReference type="Proteomes" id="UP001232536">
    <property type="component" value="Unassembled WGS sequence"/>
</dbReference>
<comment type="caution">
    <text evidence="9">The sequence shown here is derived from an EMBL/GenBank/DDBJ whole genome shotgun (WGS) entry which is preliminary data.</text>
</comment>
<evidence type="ECO:0000256" key="4">
    <source>
        <dbReference type="ARBA" id="ARBA00022801"/>
    </source>
</evidence>
<evidence type="ECO:0000256" key="1">
    <source>
        <dbReference type="ARBA" id="ARBA00006040"/>
    </source>
</evidence>
<gene>
    <name evidence="9" type="ORF">Q6348_10110</name>
</gene>
<accession>A0ABT9DEL3</accession>
<dbReference type="GO" id="GO:0016787">
    <property type="term" value="F:hydrolase activity"/>
    <property type="evidence" value="ECO:0007669"/>
    <property type="project" value="UniProtKB-KW"/>
</dbReference>
<evidence type="ECO:0000256" key="2">
    <source>
        <dbReference type="ARBA" id="ARBA00022670"/>
    </source>
</evidence>
<dbReference type="EMBL" id="JAUQYP010000001">
    <property type="protein sequence ID" value="MDO8107547.1"/>
    <property type="molecule type" value="Genomic_DNA"/>
</dbReference>
<dbReference type="Gene3D" id="1.10.1370.10">
    <property type="entry name" value="Neurolysin, domain 3"/>
    <property type="match status" value="1"/>
</dbReference>
<dbReference type="InterPro" id="IPR045090">
    <property type="entry name" value="Pept_M3A_M3B"/>
</dbReference>